<dbReference type="PANTHER" id="PTHR14003">
    <property type="entry name" value="TRANSCRIPTIONAL REPRESSOR PROTEIN YY"/>
    <property type="match status" value="1"/>
</dbReference>
<dbReference type="Gene3D" id="3.30.160.60">
    <property type="entry name" value="Classic Zinc Finger"/>
    <property type="match status" value="2"/>
</dbReference>
<dbReference type="InterPro" id="IPR013087">
    <property type="entry name" value="Znf_C2H2_type"/>
</dbReference>
<feature type="compositionally biased region" description="Acidic residues" evidence="9">
    <location>
        <begin position="280"/>
        <end position="290"/>
    </location>
</feature>
<accession>A0A5M3MN53</accession>
<feature type="region of interest" description="Disordered" evidence="9">
    <location>
        <begin position="213"/>
        <end position="290"/>
    </location>
</feature>
<sequence>MPPSALGLPSSMTLSSSAETNWPQPLTNAPEWSPERLPDGSTSPSEPRETSRSDIGETSGGLRSSDEYLEASVRRNSSRYKTSLSAEGGQDQTLRSEGDKGKGRRNKKERRRQHECLYCPKTFDRPSSLAAHIKTHTGDKPFKCDHPGCGKDFAVRSNLTRHLRMHGIVPDTRDEEFSVSFDKPVVSYDVHSSASPGPSNPTSFDWIQNKASRSDLGLGNRTSVPTQMRQGRPPRAPASNVAGPSRLGPHPNTKDDMHATQYESAGVEDDTDEGEVKDYEECEGDGDTQH</sequence>
<dbReference type="EMBL" id="JH711579">
    <property type="protein sequence ID" value="EIW80487.1"/>
    <property type="molecule type" value="Genomic_DNA"/>
</dbReference>
<dbReference type="GO" id="GO:0031519">
    <property type="term" value="C:PcG protein complex"/>
    <property type="evidence" value="ECO:0007669"/>
    <property type="project" value="TreeGrafter"/>
</dbReference>
<keyword evidence="3" id="KW-0677">Repeat</keyword>
<feature type="compositionally biased region" description="Basic and acidic residues" evidence="9">
    <location>
        <begin position="46"/>
        <end position="55"/>
    </location>
</feature>
<dbReference type="GO" id="GO:0008270">
    <property type="term" value="F:zinc ion binding"/>
    <property type="evidence" value="ECO:0007669"/>
    <property type="project" value="UniProtKB-KW"/>
</dbReference>
<dbReference type="PANTHER" id="PTHR14003:SF20">
    <property type="entry name" value="FINGER DOMAIN PROTEIN, PUTATIVE (AFU_ORTHOLOGUE AFUA_4G10380)-RELATED"/>
    <property type="match status" value="1"/>
</dbReference>
<keyword evidence="12" id="KW-1185">Reference proteome</keyword>
<feature type="compositionally biased region" description="Basic residues" evidence="9">
    <location>
        <begin position="102"/>
        <end position="113"/>
    </location>
</feature>
<keyword evidence="6" id="KW-0238">DNA-binding</keyword>
<evidence type="ECO:0000256" key="1">
    <source>
        <dbReference type="ARBA" id="ARBA00004123"/>
    </source>
</evidence>
<keyword evidence="4 8" id="KW-0863">Zinc-finger</keyword>
<evidence type="ECO:0000256" key="3">
    <source>
        <dbReference type="ARBA" id="ARBA00022737"/>
    </source>
</evidence>
<evidence type="ECO:0000313" key="12">
    <source>
        <dbReference type="Proteomes" id="UP000053558"/>
    </source>
</evidence>
<dbReference type="RefSeq" id="XP_007769429.1">
    <property type="nucleotide sequence ID" value="XM_007771239.1"/>
</dbReference>
<dbReference type="InterPro" id="IPR036236">
    <property type="entry name" value="Znf_C2H2_sf"/>
</dbReference>
<dbReference type="PROSITE" id="PS00028">
    <property type="entry name" value="ZINC_FINGER_C2H2_1"/>
    <property type="match status" value="2"/>
</dbReference>
<gene>
    <name evidence="11" type="ORF">CONPUDRAFT_165996</name>
</gene>
<comment type="caution">
    <text evidence="11">The sequence shown here is derived from an EMBL/GenBank/DDBJ whole genome shotgun (WGS) entry which is preliminary data.</text>
</comment>
<keyword evidence="2" id="KW-0479">Metal-binding</keyword>
<dbReference type="GeneID" id="19205444"/>
<dbReference type="KEGG" id="cput:CONPUDRAFT_165996"/>
<feature type="compositionally biased region" description="Polar residues" evidence="9">
    <location>
        <begin position="10"/>
        <end position="27"/>
    </location>
</feature>
<dbReference type="Pfam" id="PF00096">
    <property type="entry name" value="zf-C2H2"/>
    <property type="match status" value="2"/>
</dbReference>
<dbReference type="GO" id="GO:0000785">
    <property type="term" value="C:chromatin"/>
    <property type="evidence" value="ECO:0007669"/>
    <property type="project" value="TreeGrafter"/>
</dbReference>
<dbReference type="SUPFAM" id="SSF57667">
    <property type="entry name" value="beta-beta-alpha zinc fingers"/>
    <property type="match status" value="1"/>
</dbReference>
<protein>
    <recommendedName>
        <fullName evidence="10">C2H2-type domain-containing protein</fullName>
    </recommendedName>
</protein>
<evidence type="ECO:0000256" key="4">
    <source>
        <dbReference type="ARBA" id="ARBA00022771"/>
    </source>
</evidence>
<reference evidence="12" key="1">
    <citation type="journal article" date="2012" name="Science">
        <title>The Paleozoic origin of enzymatic lignin decomposition reconstructed from 31 fungal genomes.</title>
        <authorList>
            <person name="Floudas D."/>
            <person name="Binder M."/>
            <person name="Riley R."/>
            <person name="Barry K."/>
            <person name="Blanchette R.A."/>
            <person name="Henrissat B."/>
            <person name="Martinez A.T."/>
            <person name="Otillar R."/>
            <person name="Spatafora J.W."/>
            <person name="Yadav J.S."/>
            <person name="Aerts A."/>
            <person name="Benoit I."/>
            <person name="Boyd A."/>
            <person name="Carlson A."/>
            <person name="Copeland A."/>
            <person name="Coutinho P.M."/>
            <person name="de Vries R.P."/>
            <person name="Ferreira P."/>
            <person name="Findley K."/>
            <person name="Foster B."/>
            <person name="Gaskell J."/>
            <person name="Glotzer D."/>
            <person name="Gorecki P."/>
            <person name="Heitman J."/>
            <person name="Hesse C."/>
            <person name="Hori C."/>
            <person name="Igarashi K."/>
            <person name="Jurgens J.A."/>
            <person name="Kallen N."/>
            <person name="Kersten P."/>
            <person name="Kohler A."/>
            <person name="Kuees U."/>
            <person name="Kumar T.K.A."/>
            <person name="Kuo A."/>
            <person name="LaButti K."/>
            <person name="Larrondo L.F."/>
            <person name="Lindquist E."/>
            <person name="Ling A."/>
            <person name="Lombard V."/>
            <person name="Lucas S."/>
            <person name="Lundell T."/>
            <person name="Martin R."/>
            <person name="McLaughlin D.J."/>
            <person name="Morgenstern I."/>
            <person name="Morin E."/>
            <person name="Murat C."/>
            <person name="Nagy L.G."/>
            <person name="Nolan M."/>
            <person name="Ohm R.A."/>
            <person name="Patyshakuliyeva A."/>
            <person name="Rokas A."/>
            <person name="Ruiz-Duenas F.J."/>
            <person name="Sabat G."/>
            <person name="Salamov A."/>
            <person name="Samejima M."/>
            <person name="Schmutz J."/>
            <person name="Slot J.C."/>
            <person name="St John F."/>
            <person name="Stenlid J."/>
            <person name="Sun H."/>
            <person name="Sun S."/>
            <person name="Syed K."/>
            <person name="Tsang A."/>
            <person name="Wiebenga A."/>
            <person name="Young D."/>
            <person name="Pisabarro A."/>
            <person name="Eastwood D.C."/>
            <person name="Martin F."/>
            <person name="Cullen D."/>
            <person name="Grigoriev I.V."/>
            <person name="Hibbett D.S."/>
        </authorList>
    </citation>
    <scope>NUCLEOTIDE SEQUENCE [LARGE SCALE GENOMIC DNA]</scope>
    <source>
        <strain evidence="12">RWD-64-598 SS2</strain>
    </source>
</reference>
<dbReference type="GO" id="GO:0005667">
    <property type="term" value="C:transcription regulator complex"/>
    <property type="evidence" value="ECO:0007669"/>
    <property type="project" value="TreeGrafter"/>
</dbReference>
<feature type="compositionally biased region" description="Polar residues" evidence="9">
    <location>
        <begin position="79"/>
        <end position="93"/>
    </location>
</feature>
<proteinExistence type="predicted"/>
<evidence type="ECO:0000313" key="11">
    <source>
        <dbReference type="EMBL" id="EIW80487.1"/>
    </source>
</evidence>
<dbReference type="AlphaFoldDB" id="A0A5M3MN53"/>
<evidence type="ECO:0000256" key="9">
    <source>
        <dbReference type="SAM" id="MobiDB-lite"/>
    </source>
</evidence>
<dbReference type="FunFam" id="3.30.160.60:FF:000125">
    <property type="entry name" value="Putative zinc finger protein 143"/>
    <property type="match status" value="1"/>
</dbReference>
<evidence type="ECO:0000256" key="5">
    <source>
        <dbReference type="ARBA" id="ARBA00022833"/>
    </source>
</evidence>
<dbReference type="Proteomes" id="UP000053558">
    <property type="component" value="Unassembled WGS sequence"/>
</dbReference>
<dbReference type="PROSITE" id="PS50157">
    <property type="entry name" value="ZINC_FINGER_C2H2_2"/>
    <property type="match status" value="2"/>
</dbReference>
<feature type="region of interest" description="Disordered" evidence="9">
    <location>
        <begin position="1"/>
        <end position="113"/>
    </location>
</feature>
<dbReference type="OrthoDB" id="6077919at2759"/>
<evidence type="ECO:0000256" key="7">
    <source>
        <dbReference type="ARBA" id="ARBA00023242"/>
    </source>
</evidence>
<organism evidence="11 12">
    <name type="scientific">Coniophora puteana (strain RWD-64-598)</name>
    <name type="common">Brown rot fungus</name>
    <dbReference type="NCBI Taxonomy" id="741705"/>
    <lineage>
        <taxon>Eukaryota</taxon>
        <taxon>Fungi</taxon>
        <taxon>Dikarya</taxon>
        <taxon>Basidiomycota</taxon>
        <taxon>Agaricomycotina</taxon>
        <taxon>Agaricomycetes</taxon>
        <taxon>Agaricomycetidae</taxon>
        <taxon>Boletales</taxon>
        <taxon>Coniophorineae</taxon>
        <taxon>Coniophoraceae</taxon>
        <taxon>Coniophora</taxon>
    </lineage>
</organism>
<dbReference type="GO" id="GO:0000981">
    <property type="term" value="F:DNA-binding transcription factor activity, RNA polymerase II-specific"/>
    <property type="evidence" value="ECO:0007669"/>
    <property type="project" value="UniProtKB-ARBA"/>
</dbReference>
<dbReference type="FunFam" id="3.30.160.60:FF:000045">
    <property type="entry name" value="ZFP69 zinc finger protein B"/>
    <property type="match status" value="1"/>
</dbReference>
<comment type="subcellular location">
    <subcellularLocation>
        <location evidence="1">Nucleus</location>
    </subcellularLocation>
</comment>
<feature type="compositionally biased region" description="Polar residues" evidence="9">
    <location>
        <begin position="220"/>
        <end position="229"/>
    </location>
</feature>
<dbReference type="GO" id="GO:0000978">
    <property type="term" value="F:RNA polymerase II cis-regulatory region sequence-specific DNA binding"/>
    <property type="evidence" value="ECO:0007669"/>
    <property type="project" value="TreeGrafter"/>
</dbReference>
<feature type="domain" description="C2H2-type" evidence="10">
    <location>
        <begin position="142"/>
        <end position="166"/>
    </location>
</feature>
<evidence type="ECO:0000259" key="10">
    <source>
        <dbReference type="PROSITE" id="PS50157"/>
    </source>
</evidence>
<keyword evidence="7" id="KW-0539">Nucleus</keyword>
<keyword evidence="5" id="KW-0862">Zinc</keyword>
<evidence type="ECO:0000256" key="2">
    <source>
        <dbReference type="ARBA" id="ARBA00022723"/>
    </source>
</evidence>
<dbReference type="SMART" id="SM00355">
    <property type="entry name" value="ZnF_C2H2"/>
    <property type="match status" value="2"/>
</dbReference>
<feature type="domain" description="C2H2-type" evidence="10">
    <location>
        <begin position="114"/>
        <end position="141"/>
    </location>
</feature>
<evidence type="ECO:0000256" key="6">
    <source>
        <dbReference type="ARBA" id="ARBA00023125"/>
    </source>
</evidence>
<name>A0A5M3MN53_CONPW</name>
<evidence type="ECO:0000256" key="8">
    <source>
        <dbReference type="PROSITE-ProRule" id="PRU00042"/>
    </source>
</evidence>